<feature type="domain" description="PDZ" evidence="1">
    <location>
        <begin position="94"/>
        <end position="161"/>
    </location>
</feature>
<dbReference type="Pfam" id="PF13180">
    <property type="entry name" value="PDZ_2"/>
    <property type="match status" value="1"/>
</dbReference>
<dbReference type="AlphaFoldDB" id="A0A948WQR7"/>
<reference evidence="3" key="2">
    <citation type="submission" date="2021-04" db="EMBL/GenBank/DDBJ databases">
        <authorList>
            <person name="Gilroy R."/>
        </authorList>
    </citation>
    <scope>NUCLEOTIDE SEQUENCE</scope>
    <source>
        <strain evidence="3">B5_2728</strain>
    </source>
</reference>
<dbReference type="PROSITE" id="PS50106">
    <property type="entry name" value="PDZ"/>
    <property type="match status" value="1"/>
</dbReference>
<organism evidence="3 4">
    <name type="scientific">Candidatus Allofournierella pullistercoris</name>
    <dbReference type="NCBI Taxonomy" id="2838597"/>
    <lineage>
        <taxon>Bacteria</taxon>
        <taxon>Bacillati</taxon>
        <taxon>Bacillota</taxon>
        <taxon>Clostridia</taxon>
        <taxon>Eubacteriales</taxon>
        <taxon>Oscillospiraceae</taxon>
        <taxon>Allofournierella</taxon>
    </lineage>
</organism>
<gene>
    <name evidence="3" type="primary">spoIVB</name>
    <name evidence="3" type="ORF">H9882_03130</name>
</gene>
<dbReference type="Gene3D" id="2.30.42.10">
    <property type="match status" value="1"/>
</dbReference>
<reference evidence="3" key="1">
    <citation type="journal article" date="2021" name="PeerJ">
        <title>Extensive microbial diversity within the chicken gut microbiome revealed by metagenomics and culture.</title>
        <authorList>
            <person name="Gilroy R."/>
            <person name="Ravi A."/>
            <person name="Getino M."/>
            <person name="Pursley I."/>
            <person name="Horton D.L."/>
            <person name="Alikhan N.F."/>
            <person name="Baker D."/>
            <person name="Gharbi K."/>
            <person name="Hall N."/>
            <person name="Watson M."/>
            <person name="Adriaenssens E.M."/>
            <person name="Foster-Nyarko E."/>
            <person name="Jarju S."/>
            <person name="Secka A."/>
            <person name="Antonio M."/>
            <person name="Oren A."/>
            <person name="Chaudhuri R.R."/>
            <person name="La Ragione R."/>
            <person name="Hildebrand F."/>
            <person name="Pallen M.J."/>
        </authorList>
    </citation>
    <scope>NUCLEOTIDE SEQUENCE</scope>
    <source>
        <strain evidence="3">B5_2728</strain>
    </source>
</reference>
<dbReference type="InterPro" id="IPR001478">
    <property type="entry name" value="PDZ"/>
</dbReference>
<dbReference type="EC" id="3.4.21.116" evidence="3"/>
<keyword evidence="3" id="KW-0378">Hydrolase</keyword>
<sequence>MKRCVKRWLATGLGMVTLMGAGLMGLSNSLPDTFSVSQGQTLQLAQLPWLVPLRASGVQETSRAESGSSYNVTLSILGIIPVKTVRAMVVQERTVTICGTPFGIKMFSEGAMVVGFTDVSQLVGSANPAKAAGLKLGDRILALNGVETSTNEDVAKVIQSSQGQPVEVTYHRDGQIKHTILSPLQDHQSKRWLAGMWVRDSSAGIGTLTFVDNSTGMYGGLGHAISDADTGESIALRTGEISPVTITGVVLGTAGTPGELKGQFSGALSLGNILSNGASGVYGRYYAVADGQDYPVSNAQQVHKGEALILTTIQGETPQMYQAVIERVSLSEEDPNRNMVIRITDQRLLSATGGIVQGMSGSPVIQDGRWVGAVTHVLVNDPTRGYGIFAEHMLSTADYAASSQN</sequence>
<dbReference type="Proteomes" id="UP000713596">
    <property type="component" value="Unassembled WGS sequence"/>
</dbReference>
<evidence type="ECO:0000313" key="3">
    <source>
        <dbReference type="EMBL" id="MBU3805869.1"/>
    </source>
</evidence>
<dbReference type="GO" id="GO:0016787">
    <property type="term" value="F:hydrolase activity"/>
    <property type="evidence" value="ECO:0007669"/>
    <property type="project" value="UniProtKB-KW"/>
</dbReference>
<dbReference type="Pfam" id="PF05580">
    <property type="entry name" value="Peptidase_S55"/>
    <property type="match status" value="1"/>
</dbReference>
<accession>A0A948WQR7</accession>
<dbReference type="InterPro" id="IPR036034">
    <property type="entry name" value="PDZ_sf"/>
</dbReference>
<dbReference type="PROSITE" id="PS51494">
    <property type="entry name" value="SPOIVB"/>
    <property type="match status" value="1"/>
</dbReference>
<comment type="caution">
    <text evidence="3">The sequence shown here is derived from an EMBL/GenBank/DDBJ whole genome shotgun (WGS) entry which is preliminary data.</text>
</comment>
<evidence type="ECO:0000313" key="4">
    <source>
        <dbReference type="Proteomes" id="UP000713596"/>
    </source>
</evidence>
<evidence type="ECO:0000259" key="1">
    <source>
        <dbReference type="PROSITE" id="PS50106"/>
    </source>
</evidence>
<dbReference type="InterPro" id="IPR008763">
    <property type="entry name" value="Peptidase_S55"/>
</dbReference>
<name>A0A948WQR7_9FIRM</name>
<dbReference type="EMBL" id="JAHLFP010000021">
    <property type="protein sequence ID" value="MBU3805869.1"/>
    <property type="molecule type" value="Genomic_DNA"/>
</dbReference>
<proteinExistence type="predicted"/>
<dbReference type="SUPFAM" id="SSF50494">
    <property type="entry name" value="Trypsin-like serine proteases"/>
    <property type="match status" value="1"/>
</dbReference>
<protein>
    <submittedName>
        <fullName evidence="3">SpoIVB peptidase</fullName>
        <ecNumber evidence="3">3.4.21.116</ecNumber>
    </submittedName>
</protein>
<dbReference type="InterPro" id="IPR014219">
    <property type="entry name" value="SpoIVB"/>
</dbReference>
<evidence type="ECO:0000259" key="2">
    <source>
        <dbReference type="PROSITE" id="PS51494"/>
    </source>
</evidence>
<dbReference type="InterPro" id="IPR009003">
    <property type="entry name" value="Peptidase_S1_PA"/>
</dbReference>
<dbReference type="NCBIfam" id="TIGR02860">
    <property type="entry name" value="spore_IV_B"/>
    <property type="match status" value="1"/>
</dbReference>
<dbReference type="SUPFAM" id="SSF50156">
    <property type="entry name" value="PDZ domain-like"/>
    <property type="match status" value="1"/>
</dbReference>
<dbReference type="SMART" id="SM00228">
    <property type="entry name" value="PDZ"/>
    <property type="match status" value="1"/>
</dbReference>
<feature type="domain" description="Peptidase S55" evidence="2">
    <location>
        <begin position="175"/>
        <end position="405"/>
    </location>
</feature>